<feature type="compositionally biased region" description="Polar residues" evidence="8">
    <location>
        <begin position="486"/>
        <end position="501"/>
    </location>
</feature>
<dbReference type="Gene3D" id="3.30.160.60">
    <property type="entry name" value="Classic Zinc Finger"/>
    <property type="match status" value="1"/>
</dbReference>
<name>A0A3F2YWL4_9DIPT</name>
<feature type="domain" description="THAP-type" evidence="10">
    <location>
        <begin position="1"/>
        <end position="93"/>
    </location>
</feature>
<proteinExistence type="predicted"/>
<evidence type="ECO:0000256" key="8">
    <source>
        <dbReference type="SAM" id="MobiDB-lite"/>
    </source>
</evidence>
<dbReference type="InterPro" id="IPR052224">
    <property type="entry name" value="THAP_domain_protein"/>
</dbReference>
<evidence type="ECO:0000256" key="7">
    <source>
        <dbReference type="PROSITE-ProRule" id="PRU01263"/>
    </source>
</evidence>
<dbReference type="SMART" id="SM00355">
    <property type="entry name" value="ZnF_C2H2"/>
    <property type="match status" value="3"/>
</dbReference>
<feature type="binding site" evidence="7">
    <location>
        <position position="242"/>
    </location>
    <ligand>
        <name>Zn(2+)</name>
        <dbReference type="ChEBI" id="CHEBI:29105"/>
    </ligand>
</feature>
<feature type="binding site" evidence="7">
    <location>
        <position position="189"/>
    </location>
    <ligand>
        <name>Zn(2+)</name>
        <dbReference type="ChEBI" id="CHEBI:29105"/>
    </ligand>
</feature>
<keyword evidence="2 5" id="KW-0863">Zinc-finger</keyword>
<dbReference type="PROSITE" id="PS50157">
    <property type="entry name" value="ZINC_FINGER_C2H2_2"/>
    <property type="match status" value="1"/>
</dbReference>
<dbReference type="PROSITE" id="PS50950">
    <property type="entry name" value="ZF_THAP"/>
    <property type="match status" value="1"/>
</dbReference>
<evidence type="ECO:0000256" key="4">
    <source>
        <dbReference type="ARBA" id="ARBA00023125"/>
    </source>
</evidence>
<evidence type="ECO:0000259" key="11">
    <source>
        <dbReference type="PROSITE" id="PS51915"/>
    </source>
</evidence>
<dbReference type="InterPro" id="IPR006612">
    <property type="entry name" value="THAP_Znf"/>
</dbReference>
<organism evidence="12 13">
    <name type="scientific">Anopheles epiroticus</name>
    <dbReference type="NCBI Taxonomy" id="199890"/>
    <lineage>
        <taxon>Eukaryota</taxon>
        <taxon>Metazoa</taxon>
        <taxon>Ecdysozoa</taxon>
        <taxon>Arthropoda</taxon>
        <taxon>Hexapoda</taxon>
        <taxon>Insecta</taxon>
        <taxon>Pterygota</taxon>
        <taxon>Neoptera</taxon>
        <taxon>Endopterygota</taxon>
        <taxon>Diptera</taxon>
        <taxon>Nematocera</taxon>
        <taxon>Culicoidea</taxon>
        <taxon>Culicidae</taxon>
        <taxon>Anophelinae</taxon>
        <taxon>Anopheles</taxon>
    </lineage>
</organism>
<dbReference type="GO" id="GO:0003677">
    <property type="term" value="F:DNA binding"/>
    <property type="evidence" value="ECO:0007669"/>
    <property type="project" value="UniProtKB-UniRule"/>
</dbReference>
<dbReference type="Pfam" id="PF05485">
    <property type="entry name" value="THAP"/>
    <property type="match status" value="1"/>
</dbReference>
<sequence length="562" mass="64284">MPQACSASFCTYSREKAKTLQLDVIFHKFPVTPALRAKWTEFCQKDANWQPAASSYLCSMHFTKDDYQMAHSPLLLTYRKCRILKVDGIMLYEANMFGWHNWCIVCILAVPTIKYCEPMTIAQRMAIDEERHKRLYEALYNKNTSLSDAVMCDILDEKRQQLINVNDPSNIIPGYVYRLHQFPHLCAFCLTPVTEKKQFTLLTFYHDDLECTIEQKLDEISGTAVDQEDHAAIRHLLPDKVCAECLETLVKFHEYQKQLQCLRQFTIGMAQLRKGNRKPLQILYAKQRDYLTSLLENANVCPKTKKEVRVNTYVQLPEEINIIEQPTNDVAVELEMTVVEDGSVLNEIPPLPVRANTSTPALVTQKRVRKPRVREADGSMKKTWCCPFVNVCSKWFFDQQTLNQHMASRHKYFKCDTCGLKMKFYDVYKKHVESHAIARALLVCHNQNATGLELRCSICSKLFKSAELLKLHQKIHVPSATTSLKFQPTTHANEKNSTNTEDGGGANEFYSNVDPLSMDDGELNASSTLPPATKMVILEAENSKEALTCIDHDYISSLQAPE</sequence>
<reference evidence="12" key="2">
    <citation type="submission" date="2020-05" db="UniProtKB">
        <authorList>
            <consortium name="EnsemblMetazoa"/>
        </authorList>
    </citation>
    <scope>IDENTIFICATION</scope>
    <source>
        <strain evidence="12">Epiroticus2</strain>
    </source>
</reference>
<dbReference type="EnsemblMetazoa" id="AEPI015455-RA">
    <property type="protein sequence ID" value="AEPI015455-PA"/>
    <property type="gene ID" value="AEPI015455"/>
</dbReference>
<feature type="region of interest" description="Disordered" evidence="8">
    <location>
        <begin position="486"/>
        <end position="511"/>
    </location>
</feature>
<protein>
    <recommendedName>
        <fullName evidence="14">THAP-type domain-containing protein</fullName>
    </recommendedName>
</protein>
<evidence type="ECO:0000313" key="13">
    <source>
        <dbReference type="Proteomes" id="UP000075885"/>
    </source>
</evidence>
<evidence type="ECO:0000256" key="3">
    <source>
        <dbReference type="ARBA" id="ARBA00022833"/>
    </source>
</evidence>
<dbReference type="Proteomes" id="UP000075885">
    <property type="component" value="Unassembled WGS sequence"/>
</dbReference>
<keyword evidence="13" id="KW-1185">Reference proteome</keyword>
<evidence type="ECO:0000313" key="12">
    <source>
        <dbReference type="EnsemblMetazoa" id="AEPI015455-PA"/>
    </source>
</evidence>
<dbReference type="InterPro" id="IPR012934">
    <property type="entry name" value="Znf_AD"/>
</dbReference>
<keyword evidence="1 7" id="KW-0479">Metal-binding</keyword>
<evidence type="ECO:0000259" key="9">
    <source>
        <dbReference type="PROSITE" id="PS50157"/>
    </source>
</evidence>
<evidence type="ECO:0000256" key="2">
    <source>
        <dbReference type="ARBA" id="ARBA00022771"/>
    </source>
</evidence>
<dbReference type="Gene3D" id="6.20.210.20">
    <property type="entry name" value="THAP domain"/>
    <property type="match status" value="1"/>
</dbReference>
<evidence type="ECO:0008006" key="14">
    <source>
        <dbReference type="Google" id="ProtNLM"/>
    </source>
</evidence>
<evidence type="ECO:0000256" key="5">
    <source>
        <dbReference type="PROSITE-ProRule" id="PRU00042"/>
    </source>
</evidence>
<dbReference type="GO" id="GO:0008270">
    <property type="term" value="F:zinc ion binding"/>
    <property type="evidence" value="ECO:0007669"/>
    <property type="project" value="UniProtKB-UniRule"/>
</dbReference>
<dbReference type="PROSITE" id="PS51915">
    <property type="entry name" value="ZAD"/>
    <property type="match status" value="1"/>
</dbReference>
<evidence type="ECO:0000259" key="10">
    <source>
        <dbReference type="PROSITE" id="PS50950"/>
    </source>
</evidence>
<reference evidence="13" key="1">
    <citation type="submission" date="2013-03" db="EMBL/GenBank/DDBJ databases">
        <title>The Genome Sequence of Anopheles epiroticus epiroticus2.</title>
        <authorList>
            <consortium name="The Broad Institute Genomics Platform"/>
            <person name="Neafsey D.E."/>
            <person name="Howell P."/>
            <person name="Walker B."/>
            <person name="Young S.K."/>
            <person name="Zeng Q."/>
            <person name="Gargeya S."/>
            <person name="Fitzgerald M."/>
            <person name="Haas B."/>
            <person name="Abouelleil A."/>
            <person name="Allen A.W."/>
            <person name="Alvarado L."/>
            <person name="Arachchi H.M."/>
            <person name="Berlin A.M."/>
            <person name="Chapman S.B."/>
            <person name="Gainer-Dewar J."/>
            <person name="Goldberg J."/>
            <person name="Griggs A."/>
            <person name="Gujja S."/>
            <person name="Hansen M."/>
            <person name="Howarth C."/>
            <person name="Imamovic A."/>
            <person name="Ireland A."/>
            <person name="Larimer J."/>
            <person name="McCowan C."/>
            <person name="Murphy C."/>
            <person name="Pearson M."/>
            <person name="Poon T.W."/>
            <person name="Priest M."/>
            <person name="Roberts A."/>
            <person name="Saif S."/>
            <person name="Shea T."/>
            <person name="Sisk P."/>
            <person name="Sykes S."/>
            <person name="Wortman J."/>
            <person name="Nusbaum C."/>
            <person name="Birren B."/>
        </authorList>
    </citation>
    <scope>NUCLEOTIDE SEQUENCE [LARGE SCALE GENOMIC DNA]</scope>
    <source>
        <strain evidence="13">Epiroticus2</strain>
    </source>
</reference>
<feature type="domain" description="C2H2-type" evidence="9">
    <location>
        <begin position="454"/>
        <end position="481"/>
    </location>
</feature>
<feature type="binding site" evidence="7">
    <location>
        <position position="186"/>
    </location>
    <ligand>
        <name>Zn(2+)</name>
        <dbReference type="ChEBI" id="CHEBI:29105"/>
    </ligand>
</feature>
<dbReference type="InterPro" id="IPR038441">
    <property type="entry name" value="THAP_Znf_sf"/>
</dbReference>
<dbReference type="PANTHER" id="PTHR46927">
    <property type="entry name" value="AGAP005574-PA"/>
    <property type="match status" value="1"/>
</dbReference>
<dbReference type="AlphaFoldDB" id="A0A3F2YWL4"/>
<dbReference type="PROSITE" id="PS00028">
    <property type="entry name" value="ZINC_FINGER_C2H2_1"/>
    <property type="match status" value="2"/>
</dbReference>
<accession>A0A3F2YWL4</accession>
<keyword evidence="3 7" id="KW-0862">Zinc</keyword>
<dbReference type="STRING" id="199890.A0A3F2YWL4"/>
<evidence type="ECO:0000256" key="1">
    <source>
        <dbReference type="ARBA" id="ARBA00022723"/>
    </source>
</evidence>
<dbReference type="SUPFAM" id="SSF57716">
    <property type="entry name" value="Glucocorticoid receptor-like (DNA-binding domain)"/>
    <property type="match status" value="1"/>
</dbReference>
<dbReference type="VEuPathDB" id="VectorBase:AEPI015455"/>
<dbReference type="PANTHER" id="PTHR46927:SF3">
    <property type="entry name" value="THAP-TYPE DOMAIN-CONTAINING PROTEIN"/>
    <property type="match status" value="1"/>
</dbReference>
<feature type="binding site" evidence="7">
    <location>
        <position position="245"/>
    </location>
    <ligand>
        <name>Zn(2+)</name>
        <dbReference type="ChEBI" id="CHEBI:29105"/>
    </ligand>
</feature>
<feature type="domain" description="ZAD" evidence="11">
    <location>
        <begin position="184"/>
        <end position="269"/>
    </location>
</feature>
<dbReference type="InterPro" id="IPR013087">
    <property type="entry name" value="Znf_C2H2_type"/>
</dbReference>
<dbReference type="GO" id="GO:0005634">
    <property type="term" value="C:nucleus"/>
    <property type="evidence" value="ECO:0007669"/>
    <property type="project" value="InterPro"/>
</dbReference>
<evidence type="ECO:0000256" key="6">
    <source>
        <dbReference type="PROSITE-ProRule" id="PRU00309"/>
    </source>
</evidence>
<dbReference type="SMART" id="SM00980">
    <property type="entry name" value="THAP"/>
    <property type="match status" value="1"/>
</dbReference>
<keyword evidence="4 6" id="KW-0238">DNA-binding</keyword>